<dbReference type="GO" id="GO:0004633">
    <property type="term" value="F:phosphopantothenoylcysteine decarboxylase activity"/>
    <property type="evidence" value="ECO:0007669"/>
    <property type="project" value="UniProtKB-UniRule"/>
</dbReference>
<feature type="binding site" evidence="3">
    <location>
        <position position="323"/>
    </location>
    <ligand>
        <name>CTP</name>
        <dbReference type="ChEBI" id="CHEBI:37563"/>
    </ligand>
</feature>
<dbReference type="GO" id="GO:0046872">
    <property type="term" value="F:metal ion binding"/>
    <property type="evidence" value="ECO:0007669"/>
    <property type="project" value="UniProtKB-KW"/>
</dbReference>
<gene>
    <name evidence="3 7" type="primary">coaBC</name>
    <name evidence="7" type="ORF">CODIS_15320</name>
</gene>
<dbReference type="UniPathway" id="UPA00241">
    <property type="reaction ID" value="UER00353"/>
</dbReference>
<feature type="binding site" evidence="3">
    <location>
        <position position="341"/>
    </location>
    <ligand>
        <name>CTP</name>
        <dbReference type="ChEBI" id="CHEBI:37563"/>
    </ligand>
</feature>
<feature type="binding site" evidence="3">
    <location>
        <position position="337"/>
    </location>
    <ligand>
        <name>CTP</name>
        <dbReference type="ChEBI" id="CHEBI:37563"/>
    </ligand>
</feature>
<keyword evidence="3 4" id="KW-0288">FMN</keyword>
<dbReference type="GO" id="GO:0015937">
    <property type="term" value="P:coenzyme A biosynthetic process"/>
    <property type="evidence" value="ECO:0007669"/>
    <property type="project" value="UniProtKB-UniRule"/>
</dbReference>
<comment type="catalytic activity">
    <reaction evidence="3 4">
        <text>N-[(R)-4-phosphopantothenoyl]-L-cysteine + H(+) = (R)-4'-phosphopantetheine + CO2</text>
        <dbReference type="Rhea" id="RHEA:16793"/>
        <dbReference type="ChEBI" id="CHEBI:15378"/>
        <dbReference type="ChEBI" id="CHEBI:16526"/>
        <dbReference type="ChEBI" id="CHEBI:59458"/>
        <dbReference type="ChEBI" id="CHEBI:61723"/>
        <dbReference type="EC" id="4.1.1.36"/>
    </reaction>
</comment>
<evidence type="ECO:0000256" key="4">
    <source>
        <dbReference type="RuleBase" id="RU364078"/>
    </source>
</evidence>
<comment type="catalytic activity">
    <reaction evidence="3 4">
        <text>(R)-4'-phosphopantothenate + L-cysteine + CTP = N-[(R)-4-phosphopantothenoyl]-L-cysteine + CMP + diphosphate + H(+)</text>
        <dbReference type="Rhea" id="RHEA:19397"/>
        <dbReference type="ChEBI" id="CHEBI:10986"/>
        <dbReference type="ChEBI" id="CHEBI:15378"/>
        <dbReference type="ChEBI" id="CHEBI:33019"/>
        <dbReference type="ChEBI" id="CHEBI:35235"/>
        <dbReference type="ChEBI" id="CHEBI:37563"/>
        <dbReference type="ChEBI" id="CHEBI:59458"/>
        <dbReference type="ChEBI" id="CHEBI:60377"/>
        <dbReference type="EC" id="6.3.2.5"/>
    </reaction>
</comment>
<comment type="pathway">
    <text evidence="3 4">Cofactor biosynthesis; coenzyme A biosynthesis; CoA from (R)-pantothenate: step 2/5.</text>
</comment>
<name>A0A7Z1AFN4_9GAMM</name>
<keyword evidence="3 4" id="KW-0436">Ligase</keyword>
<feature type="region of interest" description="Phosphopantothenate--cysteine ligase" evidence="3">
    <location>
        <begin position="191"/>
        <end position="400"/>
    </location>
</feature>
<comment type="cofactor">
    <cofactor evidence="3">
        <name>FMN</name>
        <dbReference type="ChEBI" id="CHEBI:58210"/>
    </cofactor>
    <text evidence="3">Binds 1 FMN per subunit.</text>
</comment>
<keyword evidence="2 3" id="KW-0456">Lyase</keyword>
<comment type="pathway">
    <text evidence="3 4">Cofactor biosynthesis; coenzyme A biosynthesis; CoA from (R)-pantothenate: step 3/5.</text>
</comment>
<feature type="domain" description="DNA/pantothenate metabolism flavoprotein C-terminal" evidence="6">
    <location>
        <begin position="186"/>
        <end position="394"/>
    </location>
</feature>
<comment type="cofactor">
    <cofactor evidence="3">
        <name>Mg(2+)</name>
        <dbReference type="ChEBI" id="CHEBI:18420"/>
    </cofactor>
</comment>
<keyword evidence="8" id="KW-1185">Reference proteome</keyword>
<dbReference type="EC" id="4.1.1.36" evidence="3"/>
<evidence type="ECO:0000256" key="1">
    <source>
        <dbReference type="ARBA" id="ARBA00022793"/>
    </source>
</evidence>
<dbReference type="PROSITE" id="PS51257">
    <property type="entry name" value="PROKAR_LIPOPROTEIN"/>
    <property type="match status" value="1"/>
</dbReference>
<evidence type="ECO:0000313" key="7">
    <source>
        <dbReference type="EMBL" id="ODJ88121.1"/>
    </source>
</evidence>
<dbReference type="PANTHER" id="PTHR14359">
    <property type="entry name" value="HOMO-OLIGOMERIC FLAVIN CONTAINING CYS DECARBOXYLASE FAMILY"/>
    <property type="match status" value="1"/>
</dbReference>
<dbReference type="InterPro" id="IPR005252">
    <property type="entry name" value="CoaBC"/>
</dbReference>
<keyword evidence="3" id="KW-0511">Multifunctional enzyme</keyword>
<proteinExistence type="inferred from homology"/>
<comment type="function">
    <text evidence="4">Catalyzes two steps in the biosynthesis of coenzyme A. In the first step cysteine is conjugated to 4'-phosphopantothenate to form 4-phosphopantothenoylcysteine, in the latter compound is decarboxylated to form 4'-phosphopantotheine.</text>
</comment>
<dbReference type="RefSeq" id="WP_069123151.1">
    <property type="nucleotide sequence ID" value="NZ_MARB01000007.1"/>
</dbReference>
<dbReference type="Pfam" id="PF02441">
    <property type="entry name" value="Flavoprotein"/>
    <property type="match status" value="1"/>
</dbReference>
<evidence type="ECO:0000313" key="8">
    <source>
        <dbReference type="Proteomes" id="UP000094769"/>
    </source>
</evidence>
<feature type="region of interest" description="Phosphopantothenoylcysteine decarboxylase" evidence="3">
    <location>
        <begin position="1"/>
        <end position="190"/>
    </location>
</feature>
<dbReference type="HAMAP" id="MF_02225">
    <property type="entry name" value="CoaBC"/>
    <property type="match status" value="1"/>
</dbReference>
<dbReference type="InterPro" id="IPR003382">
    <property type="entry name" value="Flavoprotein"/>
</dbReference>
<comment type="similarity">
    <text evidence="3 4">In the C-terminal section; belongs to the PPC synthetase family.</text>
</comment>
<feature type="domain" description="Flavoprotein" evidence="5">
    <location>
        <begin position="7"/>
        <end position="172"/>
    </location>
</feature>
<dbReference type="SUPFAM" id="SSF102645">
    <property type="entry name" value="CoaB-like"/>
    <property type="match status" value="1"/>
</dbReference>
<dbReference type="Pfam" id="PF04127">
    <property type="entry name" value="DFP"/>
    <property type="match status" value="1"/>
</dbReference>
<dbReference type="GO" id="GO:0010181">
    <property type="term" value="F:FMN binding"/>
    <property type="evidence" value="ECO:0007669"/>
    <property type="project" value="UniProtKB-UniRule"/>
</dbReference>
<feature type="active site" description="Proton donor" evidence="3">
    <location>
        <position position="159"/>
    </location>
</feature>
<dbReference type="Gene3D" id="3.40.50.10300">
    <property type="entry name" value="CoaB-like"/>
    <property type="match status" value="1"/>
</dbReference>
<dbReference type="AlphaFoldDB" id="A0A7Z1AFN4"/>
<dbReference type="EMBL" id="MARB01000007">
    <property type="protein sequence ID" value="ODJ88121.1"/>
    <property type="molecule type" value="Genomic_DNA"/>
</dbReference>
<keyword evidence="3" id="KW-0460">Magnesium</keyword>
<dbReference type="SUPFAM" id="SSF52507">
    <property type="entry name" value="Homo-oligomeric flavin-containing Cys decarboxylases, HFCD"/>
    <property type="match status" value="1"/>
</dbReference>
<keyword evidence="1 3" id="KW-0210">Decarboxylase</keyword>
<protein>
    <recommendedName>
        <fullName evidence="3">Coenzyme A biosynthesis bifunctional protein CoaBC</fullName>
    </recommendedName>
    <alternativeName>
        <fullName evidence="3">DNA/pantothenate metabolism flavoprotein</fullName>
    </alternativeName>
    <alternativeName>
        <fullName evidence="3">Phosphopantothenoylcysteine synthetase/decarboxylase</fullName>
        <shortName evidence="3">PPCS-PPCDC</shortName>
    </alternativeName>
    <domain>
        <recommendedName>
            <fullName evidence="3">Phosphopantothenoylcysteine decarboxylase</fullName>
            <shortName evidence="3">PPC decarboxylase</shortName>
            <shortName evidence="3">PPC-DC</shortName>
            <ecNumber evidence="3">4.1.1.36</ecNumber>
        </recommendedName>
        <alternativeName>
            <fullName evidence="3">CoaC</fullName>
        </alternativeName>
    </domain>
    <domain>
        <recommendedName>
            <fullName evidence="3">Phosphopantothenate--cysteine ligase</fullName>
            <ecNumber evidence="3">6.3.2.5</ecNumber>
        </recommendedName>
        <alternativeName>
            <fullName evidence="3">CoaB</fullName>
        </alternativeName>
        <alternativeName>
            <fullName evidence="3">Phosphopantothenoylcysteine synthetase</fullName>
            <shortName evidence="3">PPC synthetase</shortName>
            <shortName evidence="3">PPC-S</shortName>
        </alternativeName>
    </domain>
</protein>
<evidence type="ECO:0000259" key="5">
    <source>
        <dbReference type="Pfam" id="PF02441"/>
    </source>
</evidence>
<comment type="caution">
    <text evidence="7">The sequence shown here is derived from an EMBL/GenBank/DDBJ whole genome shotgun (WGS) entry which is preliminary data.</text>
</comment>
<comment type="similarity">
    <text evidence="3 4">In the N-terminal section; belongs to the HFCD (homo-oligomeric flavin containing Cys decarboxylase) superfamily.</text>
</comment>
<comment type="function">
    <text evidence="3">Catalyzes two sequential steps in the biosynthesis of coenzyme A. In the first step cysteine is conjugated to 4'-phosphopantothenate to form 4-phosphopantothenoylcysteine. In the second step the latter compound is decarboxylated to form 4'-phosphopantotheine.</text>
</comment>
<dbReference type="EC" id="6.3.2.5" evidence="3"/>
<dbReference type="InterPro" id="IPR007085">
    <property type="entry name" value="DNA/pantothenate-metab_flavo_C"/>
</dbReference>
<dbReference type="GO" id="GO:0015941">
    <property type="term" value="P:pantothenate catabolic process"/>
    <property type="evidence" value="ECO:0007669"/>
    <property type="project" value="InterPro"/>
</dbReference>
<dbReference type="Proteomes" id="UP000094769">
    <property type="component" value="Unassembled WGS sequence"/>
</dbReference>
<keyword evidence="3" id="KW-0479">Metal-binding</keyword>
<keyword evidence="3 4" id="KW-0285">Flavoprotein</keyword>
<dbReference type="GO" id="GO:0071513">
    <property type="term" value="C:phosphopantothenoylcysteine decarboxylase complex"/>
    <property type="evidence" value="ECO:0007669"/>
    <property type="project" value="TreeGrafter"/>
</dbReference>
<feature type="binding site" evidence="3">
    <location>
        <position position="279"/>
    </location>
    <ligand>
        <name>CTP</name>
        <dbReference type="ChEBI" id="CHEBI:37563"/>
    </ligand>
</feature>
<evidence type="ECO:0000259" key="6">
    <source>
        <dbReference type="Pfam" id="PF04127"/>
    </source>
</evidence>
<accession>A0A7Z1AFN4</accession>
<comment type="caution">
    <text evidence="3">Lacks conserved residue(s) required for the propagation of feature annotation.</text>
</comment>
<dbReference type="OrthoDB" id="9802554at2"/>
<dbReference type="Gene3D" id="3.40.50.1950">
    <property type="entry name" value="Flavin prenyltransferase-like"/>
    <property type="match status" value="1"/>
</dbReference>
<sequence length="400" mass="43354">MSGLSNKKILLGVTGGIACYKSAVLLRALQTAGAEVRVVMTPAARAFVTPLTFQALSGHAVYTELLDPAQEAAMDHISLARWADLVLIAPATADFIARAATGQADDLLSTLCLATEVQIALAPAMNRQMWLNPVTQENLQRLMIRGYLCWGPDDGAQACGETGPGRMLEPEVLCQMAESHFSPGILEGVRVLMTAGATREAIDPVRFVGNRSSGKMGYALAQSMRDLGAEVTLVSGPTSLAIPSNITTIHVETALEMYSSVMEHVEDCDIFIAVAAVADYRPIQIATDKIKKNKEKQTLELVRNPDILAEVAATESPPFTVGFAAETEKVEQHADEKRRRKQLDIIAANKVGTDEGGFESDRNALLLLWQDGREELPMMTKSVLAHRLAERIAAQYRARI</sequence>
<feature type="binding site" evidence="3">
    <location>
        <begin position="305"/>
        <end position="308"/>
    </location>
    <ligand>
        <name>CTP</name>
        <dbReference type="ChEBI" id="CHEBI:37563"/>
    </ligand>
</feature>
<dbReference type="InterPro" id="IPR035929">
    <property type="entry name" value="CoaB-like_sf"/>
</dbReference>
<dbReference type="PANTHER" id="PTHR14359:SF6">
    <property type="entry name" value="PHOSPHOPANTOTHENOYLCYSTEINE DECARBOXYLASE"/>
    <property type="match status" value="1"/>
</dbReference>
<dbReference type="NCBIfam" id="TIGR00521">
    <property type="entry name" value="coaBC_dfp"/>
    <property type="match status" value="1"/>
</dbReference>
<reference evidence="7 8" key="1">
    <citation type="submission" date="2016-06" db="EMBL/GenBank/DDBJ databases">
        <title>Genome sequence of endosymbiont of Candidatus Endolucinida thiodiazotropha.</title>
        <authorList>
            <person name="Poehlein A."/>
            <person name="Koenig S."/>
            <person name="Heiden S.E."/>
            <person name="Thuermer A."/>
            <person name="Voget S."/>
            <person name="Daniel R."/>
            <person name="Markert S."/>
            <person name="Gros O."/>
            <person name="Schweder T."/>
        </authorList>
    </citation>
    <scope>NUCLEOTIDE SEQUENCE [LARGE SCALE GENOMIC DNA]</scope>
    <source>
        <strain evidence="7 8">COS</strain>
    </source>
</reference>
<evidence type="ECO:0000256" key="2">
    <source>
        <dbReference type="ARBA" id="ARBA00023239"/>
    </source>
</evidence>
<dbReference type="GO" id="GO:0004632">
    <property type="term" value="F:phosphopantothenate--cysteine ligase activity"/>
    <property type="evidence" value="ECO:0007669"/>
    <property type="project" value="UniProtKB-UniRule"/>
</dbReference>
<evidence type="ECO:0000256" key="3">
    <source>
        <dbReference type="HAMAP-Rule" id="MF_02225"/>
    </source>
</evidence>
<feature type="binding site" evidence="3">
    <location>
        <position position="289"/>
    </location>
    <ligand>
        <name>CTP</name>
        <dbReference type="ChEBI" id="CHEBI:37563"/>
    </ligand>
</feature>
<organism evidence="7 8">
    <name type="scientific">Candidatus Thiodiazotropha endolucinida</name>
    <dbReference type="NCBI Taxonomy" id="1655433"/>
    <lineage>
        <taxon>Bacteria</taxon>
        <taxon>Pseudomonadati</taxon>
        <taxon>Pseudomonadota</taxon>
        <taxon>Gammaproteobacteria</taxon>
        <taxon>Chromatiales</taxon>
        <taxon>Sedimenticolaceae</taxon>
        <taxon>Candidatus Thiodiazotropha</taxon>
    </lineage>
</organism>
<dbReference type="InterPro" id="IPR036551">
    <property type="entry name" value="Flavin_trans-like"/>
</dbReference>